<dbReference type="EMBL" id="BAABME010000043">
    <property type="protein sequence ID" value="GAA0138907.1"/>
    <property type="molecule type" value="Genomic_DNA"/>
</dbReference>
<evidence type="ECO:0000313" key="2">
    <source>
        <dbReference type="EMBL" id="GAA0138907.1"/>
    </source>
</evidence>
<dbReference type="AlphaFoldDB" id="A0AAV3NHU2"/>
<protein>
    <recommendedName>
        <fullName evidence="1">Retrovirus-related Pol polyprotein from transposon TNT 1-94-like beta-barrel domain-containing protein</fullName>
    </recommendedName>
</protein>
<dbReference type="InterPro" id="IPR054722">
    <property type="entry name" value="PolX-like_BBD"/>
</dbReference>
<keyword evidence="3" id="KW-1185">Reference proteome</keyword>
<name>A0AAV3NHU2_LITER</name>
<dbReference type="Proteomes" id="UP001454036">
    <property type="component" value="Unassembled WGS sequence"/>
</dbReference>
<evidence type="ECO:0000259" key="1">
    <source>
        <dbReference type="Pfam" id="PF22936"/>
    </source>
</evidence>
<dbReference type="Pfam" id="PF22936">
    <property type="entry name" value="Pol_BBD"/>
    <property type="match status" value="1"/>
</dbReference>
<comment type="caution">
    <text evidence="2">The sequence shown here is derived from an EMBL/GenBank/DDBJ whole genome shotgun (WGS) entry which is preliminary data.</text>
</comment>
<proteinExistence type="predicted"/>
<accession>A0AAV3NHU2</accession>
<evidence type="ECO:0000313" key="3">
    <source>
        <dbReference type="Proteomes" id="UP001454036"/>
    </source>
</evidence>
<sequence>MAKNKLAFIVPSIAKQLRKCGSSYRIVMMRPFSRISDVLLILLQEEKQRDFSHPTPISTVASAFYSNRNTYVRGGRGAYNHPNRGRGAFNNVGRGRDEQFNKLVTLLNTLNISRPSSARADTHTLMACKPSYFAIHKVFDRWILDSGVSDHITPHLHLFTSYKVVPLPRYITIPNSTQVHILHFGTVQLSPHLLLHNVLHIPSFQYHLLSIKKLCADMSVNVLFTSSSCILQGHSLNKHLVFSEASKGLYILDTQYLSDCYVLDSFSGSSILPYVNDSPVDVKNHCDVRTVHNMNKVTSISSCSTTGYVSFHSAQHLSYQDSLLWHSRVGHLPLDTIAKISTILSPALKSLSFICQIYPKAKQCRQSFPHNIPHTTAPFELIHIDTWGPYKHSG</sequence>
<organism evidence="2 3">
    <name type="scientific">Lithospermum erythrorhizon</name>
    <name type="common">Purple gromwell</name>
    <name type="synonym">Lithospermum officinale var. erythrorhizon</name>
    <dbReference type="NCBI Taxonomy" id="34254"/>
    <lineage>
        <taxon>Eukaryota</taxon>
        <taxon>Viridiplantae</taxon>
        <taxon>Streptophyta</taxon>
        <taxon>Embryophyta</taxon>
        <taxon>Tracheophyta</taxon>
        <taxon>Spermatophyta</taxon>
        <taxon>Magnoliopsida</taxon>
        <taxon>eudicotyledons</taxon>
        <taxon>Gunneridae</taxon>
        <taxon>Pentapetalae</taxon>
        <taxon>asterids</taxon>
        <taxon>lamiids</taxon>
        <taxon>Boraginales</taxon>
        <taxon>Boraginaceae</taxon>
        <taxon>Boraginoideae</taxon>
        <taxon>Lithospermeae</taxon>
        <taxon>Lithospermum</taxon>
    </lineage>
</organism>
<feature type="domain" description="Retrovirus-related Pol polyprotein from transposon TNT 1-94-like beta-barrel" evidence="1">
    <location>
        <begin position="142"/>
        <end position="214"/>
    </location>
</feature>
<gene>
    <name evidence="2" type="ORF">LIER_00562</name>
</gene>
<reference evidence="2 3" key="1">
    <citation type="submission" date="2024-01" db="EMBL/GenBank/DDBJ databases">
        <title>The complete chloroplast genome sequence of Lithospermum erythrorhizon: insights into the phylogenetic relationship among Boraginaceae species and the maternal lineages of purple gromwells.</title>
        <authorList>
            <person name="Okada T."/>
            <person name="Watanabe K."/>
        </authorList>
    </citation>
    <scope>NUCLEOTIDE SEQUENCE [LARGE SCALE GENOMIC DNA]</scope>
</reference>